<dbReference type="OrthoDB" id="379858at2157"/>
<dbReference type="HOGENOM" id="CLU_1197676_0_0_2"/>
<protein>
    <recommendedName>
        <fullName evidence="4">Energy-coupling factor transporter transmembrane protein EcfT</fullName>
    </recommendedName>
</protein>
<dbReference type="GeneID" id="9165455"/>
<reference evidence="2 3" key="1">
    <citation type="journal article" date="2010" name="Stand. Genomic Sci.">
        <title>Complete genome sequence of Thermosphaera aggregans type strain (M11TL).</title>
        <authorList>
            <person name="Spring S."/>
            <person name="Rachel R."/>
            <person name="Lapidus A."/>
            <person name="Davenport K."/>
            <person name="Tice H."/>
            <person name="Copeland A."/>
            <person name="Cheng J.F."/>
            <person name="Lucas S."/>
            <person name="Chen F."/>
            <person name="Nolan M."/>
            <person name="Bruce D."/>
            <person name="Goodwin L."/>
            <person name="Pitluck S."/>
            <person name="Ivanova N."/>
            <person name="Mavromatis K."/>
            <person name="Ovchinnikova G."/>
            <person name="Pati A."/>
            <person name="Chen A."/>
            <person name="Palaniappan K."/>
            <person name="Land M."/>
            <person name="Hauser L."/>
            <person name="Chang Y.J."/>
            <person name="Jeffries C.C."/>
            <person name="Brettin T."/>
            <person name="Detter J.C."/>
            <person name="Tapia R."/>
            <person name="Han C."/>
            <person name="Heimerl T."/>
            <person name="Weikl F."/>
            <person name="Brambilla E."/>
            <person name="Goker M."/>
            <person name="Bristow J."/>
            <person name="Eisen J.A."/>
            <person name="Markowitz V."/>
            <person name="Hugenholtz P."/>
            <person name="Kyrpides N.C."/>
            <person name="Klenk H.P."/>
        </authorList>
    </citation>
    <scope>NUCLEOTIDE SEQUENCE [LARGE SCALE GENOMIC DNA]</scope>
    <source>
        <strain evidence="3">DSM 11486 / M11TL</strain>
    </source>
</reference>
<dbReference type="STRING" id="633148.Tagg_0441"/>
<dbReference type="RefSeq" id="WP_013129309.1">
    <property type="nucleotide sequence ID" value="NC_014160.1"/>
</dbReference>
<dbReference type="eggNOG" id="arCOG10273">
    <property type="taxonomic scope" value="Archaea"/>
</dbReference>
<feature type="transmembrane region" description="Helical" evidence="1">
    <location>
        <begin position="20"/>
        <end position="40"/>
    </location>
</feature>
<reference key="3">
    <citation type="submission" date="2010-02" db="EMBL/GenBank/DDBJ databases">
        <title>Complete genome sequence of Thermosphaera aggregans type strain (M11TL).</title>
        <authorList>
            <consortium name="US DOE Joint Genome Institute (JGI-PGF)"/>
            <person name="Spring S."/>
            <person name="Lapidus A."/>
            <person name="Munk C."/>
            <person name="Schroeder M."/>
            <person name="Glavina Del Rio T."/>
            <person name="Tice H."/>
            <person name="Copeland A."/>
            <person name="Cheng J.-F."/>
            <person name="Lucas S."/>
            <person name="Chen F."/>
            <person name="Nolan M."/>
            <person name="Bruce D."/>
            <person name="Goodwin L."/>
            <person name="Pitluck S."/>
            <person name="Ivanova N."/>
            <person name="Mavromatis K."/>
            <person name="Ovchinnikova G."/>
            <person name="Pati A."/>
            <person name="Chen A."/>
            <person name="Palaniappan K."/>
            <person name="Land M."/>
            <person name="Hauser L."/>
            <person name="Chang Y.-J."/>
            <person name="Jeffries C.C."/>
            <person name="Brettin T."/>
            <person name="Detter J.C."/>
            <person name="Tapia R."/>
            <person name="Han C."/>
            <person name="Chain P."/>
            <person name="Heimerl T."/>
            <person name="Weik F."/>
            <person name="Goker M."/>
            <person name="Rachel R."/>
            <person name="Bristow J."/>
            <person name="Eisen J.A."/>
            <person name="Markowitz V."/>
            <person name="Hugenholtz P."/>
            <person name="Kyrpides N.C."/>
            <person name="Klenk H.-P."/>
        </authorList>
    </citation>
    <scope>NUCLEOTIDE SEQUENCE</scope>
    <source>
        <strain>DSM 11486</strain>
    </source>
</reference>
<dbReference type="AlphaFoldDB" id="D5U0R6"/>
<keyword evidence="1" id="KW-0812">Transmembrane</keyword>
<keyword evidence="1" id="KW-0472">Membrane</keyword>
<proteinExistence type="predicted"/>
<feature type="transmembrane region" description="Helical" evidence="1">
    <location>
        <begin position="73"/>
        <end position="95"/>
    </location>
</feature>
<sequence>MIKDLAELLVTKPRARCFSLAARIIAPVVLITASILAAAVKKESSTVFYAFSIVFTSSLLAYNSGFAKLVKGVQLILLFILLGLLINMLALATGLTPLSIERVLTGALRLSAIALTAILLFQWISVEEWISLFSSAGAEGFARILALSIIQLPLSLRAFSEALLSVRIKYGGKYFTRMLNPLLLHAINTARNVSETLLIYGPPAPVKAEAWRWRDIVLYAGVSAITLTLLI</sequence>
<evidence type="ECO:0000256" key="1">
    <source>
        <dbReference type="SAM" id="Phobius"/>
    </source>
</evidence>
<feature type="transmembrane region" description="Helical" evidence="1">
    <location>
        <begin position="47"/>
        <end position="67"/>
    </location>
</feature>
<organism evidence="2 3">
    <name type="scientific">Thermosphaera aggregans (strain DSM 11486 / M11TL)</name>
    <dbReference type="NCBI Taxonomy" id="633148"/>
    <lineage>
        <taxon>Archaea</taxon>
        <taxon>Thermoproteota</taxon>
        <taxon>Thermoprotei</taxon>
        <taxon>Desulfurococcales</taxon>
        <taxon>Desulfurococcaceae</taxon>
        <taxon>Thermosphaera</taxon>
    </lineage>
</organism>
<feature type="transmembrane region" description="Helical" evidence="1">
    <location>
        <begin position="144"/>
        <end position="164"/>
    </location>
</feature>
<feature type="transmembrane region" description="Helical" evidence="1">
    <location>
        <begin position="107"/>
        <end position="124"/>
    </location>
</feature>
<dbReference type="Proteomes" id="UP000002376">
    <property type="component" value="Chromosome"/>
</dbReference>
<dbReference type="KEGG" id="tag:Tagg_0441"/>
<evidence type="ECO:0000313" key="2">
    <source>
        <dbReference type="EMBL" id="ADG90716.1"/>
    </source>
</evidence>
<gene>
    <name evidence="2" type="ordered locus">Tagg_0441</name>
</gene>
<dbReference type="EMBL" id="CP001939">
    <property type="protein sequence ID" value="ADG90716.1"/>
    <property type="molecule type" value="Genomic_DNA"/>
</dbReference>
<evidence type="ECO:0008006" key="4">
    <source>
        <dbReference type="Google" id="ProtNLM"/>
    </source>
</evidence>
<accession>D5U0R6</accession>
<name>D5U0R6_THEAM</name>
<reference evidence="3" key="2">
    <citation type="journal article" date="2010" name="Stand. Genomic Sci.">
        <title>Complete genome sequence of Thermosphaera aggregans type strain (M11TLT).</title>
        <authorList>
            <person name="Spring S."/>
            <person name="Rachel R."/>
            <person name="Lapidus A."/>
            <person name="Davenport K."/>
            <person name="Tice H."/>
            <person name="Copeland A."/>
            <person name="Cheng J.-F."/>
            <person name="Lucas S."/>
            <person name="Chen F."/>
            <person name="Nolan M."/>
            <person name="Bruce D."/>
            <person name="Goodwin L."/>
            <person name="Pitluck S."/>
            <person name="Ivanova N."/>
            <person name="Mavromatis K."/>
            <person name="Ovchinnikova G."/>
            <person name="Pati A."/>
            <person name="Chen A."/>
            <person name="Palaniappan K."/>
            <person name="Land M."/>
            <person name="Hauser L."/>
            <person name="Chang Y.-J."/>
            <person name="Jeffries C.C."/>
            <person name="Brettin T."/>
            <person name="Detter J.C."/>
            <person name="Tapia R."/>
            <person name="Han C."/>
            <person name="Heimerl T."/>
            <person name="Weikl F."/>
            <person name="Brambilla E."/>
            <person name="Goker M."/>
            <person name="Bristow J."/>
            <person name="Eisen J.A."/>
            <person name="Markowitz V."/>
            <person name="Hugenholtz P."/>
            <person name="Kyrpides N.C."/>
            <person name="Klenk H.-P."/>
        </authorList>
    </citation>
    <scope>NUCLEOTIDE SEQUENCE [LARGE SCALE GENOMIC DNA]</scope>
    <source>
        <strain evidence="3">DSM 11486 / M11TL</strain>
    </source>
</reference>
<keyword evidence="1" id="KW-1133">Transmembrane helix</keyword>
<evidence type="ECO:0000313" key="3">
    <source>
        <dbReference type="Proteomes" id="UP000002376"/>
    </source>
</evidence>
<keyword evidence="3" id="KW-1185">Reference proteome</keyword>